<sequence>MPQREVARMTGRTRTAVARIFTAFRDDNGRIHDAPHDVRPRSTTDEEDRWIVAAAVDQPFITARDIRGELGLNVSDQPVRRRLAEAEERGVALMPWPPKGADMNPIENIWGNMKIQLSRRGLHSVTTDQLWDAVKEEWDRLRQCPEL</sequence>
<organism evidence="1 2">
    <name type="scientific">Ixodes persulcatus</name>
    <name type="common">Taiga tick</name>
    <dbReference type="NCBI Taxonomy" id="34615"/>
    <lineage>
        <taxon>Eukaryota</taxon>
        <taxon>Metazoa</taxon>
        <taxon>Ecdysozoa</taxon>
        <taxon>Arthropoda</taxon>
        <taxon>Chelicerata</taxon>
        <taxon>Arachnida</taxon>
        <taxon>Acari</taxon>
        <taxon>Parasitiformes</taxon>
        <taxon>Ixodida</taxon>
        <taxon>Ixodoidea</taxon>
        <taxon>Ixodidae</taxon>
        <taxon>Ixodinae</taxon>
        <taxon>Ixodes</taxon>
    </lineage>
</organism>
<evidence type="ECO:0000313" key="1">
    <source>
        <dbReference type="EMBL" id="KAG0434304.1"/>
    </source>
</evidence>
<proteinExistence type="predicted"/>
<reference evidence="1 2" key="1">
    <citation type="journal article" date="2020" name="Cell">
        <title>Large-Scale Comparative Analyses of Tick Genomes Elucidate Their Genetic Diversity and Vector Capacities.</title>
        <authorList>
            <consortium name="Tick Genome and Microbiome Consortium (TIGMIC)"/>
            <person name="Jia N."/>
            <person name="Wang J."/>
            <person name="Shi W."/>
            <person name="Du L."/>
            <person name="Sun Y."/>
            <person name="Zhan W."/>
            <person name="Jiang J.F."/>
            <person name="Wang Q."/>
            <person name="Zhang B."/>
            <person name="Ji P."/>
            <person name="Bell-Sakyi L."/>
            <person name="Cui X.M."/>
            <person name="Yuan T.T."/>
            <person name="Jiang B.G."/>
            <person name="Yang W.F."/>
            <person name="Lam T.T."/>
            <person name="Chang Q.C."/>
            <person name="Ding S.J."/>
            <person name="Wang X.J."/>
            <person name="Zhu J.G."/>
            <person name="Ruan X.D."/>
            <person name="Zhao L."/>
            <person name="Wei J.T."/>
            <person name="Ye R.Z."/>
            <person name="Que T.C."/>
            <person name="Du C.H."/>
            <person name="Zhou Y.H."/>
            <person name="Cheng J.X."/>
            <person name="Dai P.F."/>
            <person name="Guo W.B."/>
            <person name="Han X.H."/>
            <person name="Huang E.J."/>
            <person name="Li L.F."/>
            <person name="Wei W."/>
            <person name="Gao Y.C."/>
            <person name="Liu J.Z."/>
            <person name="Shao H.Z."/>
            <person name="Wang X."/>
            <person name="Wang C.C."/>
            <person name="Yang T.C."/>
            <person name="Huo Q.B."/>
            <person name="Li W."/>
            <person name="Chen H.Y."/>
            <person name="Chen S.E."/>
            <person name="Zhou L.G."/>
            <person name="Ni X.B."/>
            <person name="Tian J.H."/>
            <person name="Sheng Y."/>
            <person name="Liu T."/>
            <person name="Pan Y.S."/>
            <person name="Xia L.Y."/>
            <person name="Li J."/>
            <person name="Zhao F."/>
            <person name="Cao W.C."/>
        </authorList>
    </citation>
    <scope>NUCLEOTIDE SEQUENCE [LARGE SCALE GENOMIC DNA]</scope>
    <source>
        <strain evidence="1">Iper-2018</strain>
    </source>
</reference>
<comment type="caution">
    <text evidence="1">The sequence shown here is derived from an EMBL/GenBank/DDBJ whole genome shotgun (WGS) entry which is preliminary data.</text>
</comment>
<gene>
    <name evidence="1" type="ORF">HPB47_019201</name>
</gene>
<dbReference type="Proteomes" id="UP000805193">
    <property type="component" value="Unassembled WGS sequence"/>
</dbReference>
<name>A0AC60QIS6_IXOPE</name>
<feature type="non-terminal residue" evidence="1">
    <location>
        <position position="147"/>
    </location>
</feature>
<keyword evidence="2" id="KW-1185">Reference proteome</keyword>
<accession>A0AC60QIS6</accession>
<evidence type="ECO:0000313" key="2">
    <source>
        <dbReference type="Proteomes" id="UP000805193"/>
    </source>
</evidence>
<dbReference type="EMBL" id="JABSTQ010008596">
    <property type="protein sequence ID" value="KAG0434304.1"/>
    <property type="molecule type" value="Genomic_DNA"/>
</dbReference>
<protein>
    <submittedName>
        <fullName evidence="1">Uncharacterized protein</fullName>
    </submittedName>
</protein>